<reference evidence="1 2" key="1">
    <citation type="journal article" date="2017" name="Sci. Rep.">
        <title>Characterization and diversity of phages infecting Aeromonas salmonicida subsp. salmonicida.</title>
        <authorList>
            <person name="Vincent A.T."/>
            <person name="Paquet V.E."/>
            <person name="Bernatchez A."/>
            <person name="Tremblay D.M."/>
            <person name="Moineau S."/>
            <person name="Charette S.J."/>
        </authorList>
    </citation>
    <scope>NUCLEOTIDE SEQUENCE [LARGE SCALE GENOMIC DNA]</scope>
</reference>
<organism evidence="1 2">
    <name type="scientific">Aeromonas phage 65.2</name>
    <dbReference type="NCBI Taxonomy" id="1932896"/>
    <lineage>
        <taxon>Viruses</taxon>
        <taxon>Duplodnaviria</taxon>
        <taxon>Heunggongvirae</taxon>
        <taxon>Uroviricota</taxon>
        <taxon>Caudoviricetes</taxon>
        <taxon>Pantevenvirales</taxon>
        <taxon>Straboviridae</taxon>
        <taxon>Emmerichvirinae</taxon>
        <taxon>Ishigurovirus</taxon>
        <taxon>Ishigurovirus osborne</taxon>
    </lineage>
</organism>
<sequence>MNIKITNYGFSTMGMFGMNHRLIEINGVPLFYTCTAFDPKDHRVFVLESDRQICHIVKHNVVVDAQWVLDHIDELMEEAEKHNNVYIYCVTTSGMIVRPSKESFSWGAPQYRSGNSTDTFDMGSDLFTDVMKDIVENDEITRFYFIDSITGKELS</sequence>
<protein>
    <submittedName>
        <fullName evidence="1">Uncharacterized protein</fullName>
    </submittedName>
</protein>
<evidence type="ECO:0000313" key="1">
    <source>
        <dbReference type="EMBL" id="APU01650.1"/>
    </source>
</evidence>
<dbReference type="Proteomes" id="UP000225215">
    <property type="component" value="Segment"/>
</dbReference>
<evidence type="ECO:0000313" key="2">
    <source>
        <dbReference type="Proteomes" id="UP000225215"/>
    </source>
</evidence>
<dbReference type="EMBL" id="KY290955">
    <property type="protein sequence ID" value="APU01650.1"/>
    <property type="molecule type" value="Genomic_DNA"/>
</dbReference>
<proteinExistence type="predicted"/>
<name>A0A219YCH3_9CAUD</name>
<accession>A0A219YCH3</accession>